<sequence length="336" mass="39386">MCELFQAWLEESINNIINIVFQNENKESNIENIIKTLSFKKNQRIRIDKFLKCPTSNNPNEECISIVFDKCNFITATFSPSAIQKFKLKILKISSLRDYNIILNKYNFNYDRKAQQLYLNIEEFNCVSSQITVYSNDIQFINDVPSIKAFITILNQKIREENNEDIYYYDRNDLNKISDDVSLVDRSILDDIPDWSHSDSIYSEVLNNKNVRRKTEKRYREAIDNFINSSENEMIIEEKNKQKRIKIENTSLNDENIFYSQPIDIYHESQDVNMEINSDLSDHLSVETDENLTNKFAPAGRYNSNNSYGSLSDSGESESDKEEKDTYIVNGDKKFV</sequence>
<evidence type="ECO:0000313" key="3">
    <source>
        <dbReference type="Proteomes" id="UP000193920"/>
    </source>
</evidence>
<dbReference type="AlphaFoldDB" id="A0A1Y2DKM5"/>
<accession>A0A1Y2DKM5</accession>
<evidence type="ECO:0000313" key="2">
    <source>
        <dbReference type="EMBL" id="ORY59830.1"/>
    </source>
</evidence>
<feature type="compositionally biased region" description="Basic and acidic residues" evidence="1">
    <location>
        <begin position="321"/>
        <end position="336"/>
    </location>
</feature>
<dbReference type="Proteomes" id="UP000193920">
    <property type="component" value="Unassembled WGS sequence"/>
</dbReference>
<evidence type="ECO:0000256" key="1">
    <source>
        <dbReference type="SAM" id="MobiDB-lite"/>
    </source>
</evidence>
<dbReference type="Gene3D" id="2.40.50.960">
    <property type="match status" value="1"/>
</dbReference>
<organism evidence="2 3">
    <name type="scientific">Neocallimastix californiae</name>
    <dbReference type="NCBI Taxonomy" id="1754190"/>
    <lineage>
        <taxon>Eukaryota</taxon>
        <taxon>Fungi</taxon>
        <taxon>Fungi incertae sedis</taxon>
        <taxon>Chytridiomycota</taxon>
        <taxon>Chytridiomycota incertae sedis</taxon>
        <taxon>Neocallimastigomycetes</taxon>
        <taxon>Neocallimastigales</taxon>
        <taxon>Neocallimastigaceae</taxon>
        <taxon>Neocallimastix</taxon>
    </lineage>
</organism>
<dbReference type="EMBL" id="MCOG01000063">
    <property type="protein sequence ID" value="ORY59830.1"/>
    <property type="molecule type" value="Genomic_DNA"/>
</dbReference>
<name>A0A1Y2DKM5_9FUNG</name>
<gene>
    <name evidence="2" type="ORF">LY90DRAFT_505941</name>
</gene>
<dbReference type="STRING" id="1754190.A0A1Y2DKM5"/>
<evidence type="ECO:0008006" key="4">
    <source>
        <dbReference type="Google" id="ProtNLM"/>
    </source>
</evidence>
<proteinExistence type="predicted"/>
<feature type="region of interest" description="Disordered" evidence="1">
    <location>
        <begin position="296"/>
        <end position="336"/>
    </location>
</feature>
<protein>
    <recommendedName>
        <fullName evidence="4">Telomere replication protein EST3</fullName>
    </recommendedName>
</protein>
<reference evidence="2 3" key="1">
    <citation type="submission" date="2016-08" db="EMBL/GenBank/DDBJ databases">
        <title>A Parts List for Fungal Cellulosomes Revealed by Comparative Genomics.</title>
        <authorList>
            <consortium name="DOE Joint Genome Institute"/>
            <person name="Haitjema C.H."/>
            <person name="Gilmore S.P."/>
            <person name="Henske J.K."/>
            <person name="Solomon K.V."/>
            <person name="De Groot R."/>
            <person name="Kuo A."/>
            <person name="Mondo S.J."/>
            <person name="Salamov A.A."/>
            <person name="Labutti K."/>
            <person name="Zhao Z."/>
            <person name="Chiniquy J."/>
            <person name="Barry K."/>
            <person name="Brewer H.M."/>
            <person name="Purvine S.O."/>
            <person name="Wright A.T."/>
            <person name="Boxma B."/>
            <person name="Van Alen T."/>
            <person name="Hackstein J.H."/>
            <person name="Baker S.E."/>
            <person name="Grigoriev I.V."/>
            <person name="O'Malley M.A."/>
        </authorList>
    </citation>
    <scope>NUCLEOTIDE SEQUENCE [LARGE SCALE GENOMIC DNA]</scope>
    <source>
        <strain evidence="2 3">G1</strain>
    </source>
</reference>
<comment type="caution">
    <text evidence="2">The sequence shown here is derived from an EMBL/GenBank/DDBJ whole genome shotgun (WGS) entry which is preliminary data.</text>
</comment>
<keyword evidence="3" id="KW-1185">Reference proteome</keyword>